<dbReference type="InterPro" id="IPR036689">
    <property type="entry name" value="ESAT-6-like_sf"/>
</dbReference>
<comment type="caution">
    <text evidence="2">The sequence shown here is derived from an EMBL/GenBank/DDBJ whole genome shotgun (WGS) entry which is preliminary data.</text>
</comment>
<gene>
    <name evidence="2" type="ORF">ACFQW9_00375</name>
</gene>
<dbReference type="SUPFAM" id="SSF140453">
    <property type="entry name" value="EsxAB dimer-like"/>
    <property type="match status" value="1"/>
</dbReference>
<feature type="compositionally biased region" description="Low complexity" evidence="1">
    <location>
        <begin position="195"/>
        <end position="235"/>
    </location>
</feature>
<evidence type="ECO:0000256" key="1">
    <source>
        <dbReference type="SAM" id="MobiDB-lite"/>
    </source>
</evidence>
<dbReference type="RefSeq" id="WP_158688332.1">
    <property type="nucleotide sequence ID" value="NZ_JBHTCK010000001.1"/>
</dbReference>
<dbReference type="Gene3D" id="1.20.1260.20">
    <property type="entry name" value="PPE superfamily"/>
    <property type="match status" value="1"/>
</dbReference>
<evidence type="ECO:0000313" key="3">
    <source>
        <dbReference type="Proteomes" id="UP001596509"/>
    </source>
</evidence>
<accession>A0ABW2M4A9</accession>
<feature type="region of interest" description="Disordered" evidence="1">
    <location>
        <begin position="167"/>
        <end position="241"/>
    </location>
</feature>
<feature type="region of interest" description="Disordered" evidence="1">
    <location>
        <begin position="396"/>
        <end position="483"/>
    </location>
</feature>
<feature type="region of interest" description="Disordered" evidence="1">
    <location>
        <begin position="315"/>
        <end position="352"/>
    </location>
</feature>
<reference evidence="3" key="1">
    <citation type="journal article" date="2019" name="Int. J. Syst. Evol. Microbiol.">
        <title>The Global Catalogue of Microorganisms (GCM) 10K type strain sequencing project: providing services to taxonomists for standard genome sequencing and annotation.</title>
        <authorList>
            <consortium name="The Broad Institute Genomics Platform"/>
            <consortium name="The Broad Institute Genome Sequencing Center for Infectious Disease"/>
            <person name="Wu L."/>
            <person name="Ma J."/>
        </authorList>
    </citation>
    <scope>NUCLEOTIDE SEQUENCE [LARGE SCALE GENOMIC DNA]</scope>
    <source>
        <strain evidence="3">ICMP 19430</strain>
    </source>
</reference>
<keyword evidence="3" id="KW-1185">Reference proteome</keyword>
<sequence>MASKFEGMTHEEMLKWLDQANSGAVRGAADRLKSAAEEIHKIAEELKVRPQIVQWKGDGSDAFRTWTANLANETLRLGEYSAGAAKWLTQASHAITHAKTTIPRTIHKGAEANLEAALEARNDPDAAAIAKKAEAQIAANDSARHEAAQRMKALSEAYNQSTMEMDRLEKPTFPPPPMAIVPRDETNFGGTKGIGPVTSGGSSSSSSGETPSPVSGVDGSVSRGGPDVGAIRSPVPTSPAVPPVEMGIDSVATLPDAPALPSVTPVQGQPGGGRPDVGLPPVVGGVPPVLNKGVVPLPSTNGSGRPVSAVRPSLAMPGPNGPGSGQVGRPSPANGIVGGRPAPQTTGRPVGGLPRGLVVGGEGAHGGRAPMMHAPGGAVGSGQSGIVGGRRLAGEAGGMVGGRPPQPGQTGARPFTPGGTGLVRGASSGEGARGTGAMGRGAAGSQRAGGPRRDEGSERPDYLTEDEETWQQGSRRVVPPVID</sequence>
<dbReference type="InterPro" id="IPR038332">
    <property type="entry name" value="PPE_sf"/>
</dbReference>
<dbReference type="EMBL" id="JBHTCK010000001">
    <property type="protein sequence ID" value="MFC7349089.1"/>
    <property type="molecule type" value="Genomic_DNA"/>
</dbReference>
<evidence type="ECO:0008006" key="4">
    <source>
        <dbReference type="Google" id="ProtNLM"/>
    </source>
</evidence>
<dbReference type="Proteomes" id="UP001596509">
    <property type="component" value="Unassembled WGS sequence"/>
</dbReference>
<organism evidence="2 3">
    <name type="scientific">Streptomyces caviscabies</name>
    <dbReference type="NCBI Taxonomy" id="90079"/>
    <lineage>
        <taxon>Bacteria</taxon>
        <taxon>Bacillati</taxon>
        <taxon>Actinomycetota</taxon>
        <taxon>Actinomycetes</taxon>
        <taxon>Kitasatosporales</taxon>
        <taxon>Streptomycetaceae</taxon>
        <taxon>Streptomyces</taxon>
    </lineage>
</organism>
<protein>
    <recommendedName>
        <fullName evidence="4">Translation initiation factor IF-2</fullName>
    </recommendedName>
</protein>
<feature type="compositionally biased region" description="Basic and acidic residues" evidence="1">
    <location>
        <begin position="451"/>
        <end position="462"/>
    </location>
</feature>
<name>A0ABW2M4A9_9ACTN</name>
<feature type="compositionally biased region" description="Gly residues" evidence="1">
    <location>
        <begin position="431"/>
        <end position="442"/>
    </location>
</feature>
<proteinExistence type="predicted"/>
<evidence type="ECO:0000313" key="2">
    <source>
        <dbReference type="EMBL" id="MFC7349089.1"/>
    </source>
</evidence>